<accession>A0A3T0D5C0</accession>
<dbReference type="Proteomes" id="UP000282930">
    <property type="component" value="Chromosome"/>
</dbReference>
<sequence length="432" mass="51228">MVLENHSYIGIDEQIKRLGEKLEKISYEFLFFQNGLSVNINFKESTQINNIAVAVNIKDFEVLFMPKLQKGQNGLVFSHSNSQIVVLKKGKKYFLLKISGSSTINNVYFRFCTKVKDGLLYIGFFNSFAIDDDITCFYYQNLLTSVPVKEGSKININIEIFERNSLYECILKSNNIVKHCDIKYEVLQKPSKNLFKAIDIAKYSGNDIAKKYKMSAIIPSRIYKLFFLYFPKNLTNFYSVYTSTLQTSSMYYLNLLKSYKVAAKDLAYLKKQIEELILNQNVYYNFYRKNIMLTGLRTYYQLPYILFLYFQLCLLGGEEPATHLQRIIEEIEYNIVRPYKFFSDRTLINIENFETRFDNLLFAQETMTIYICYELYKILFKYCERLDCQRIAEDLKSLLILNYNFNEGYFYMNNYSYKKEETIKLIERVDKK</sequence>
<gene>
    <name evidence="1" type="ORF">ELD05_06210</name>
</gene>
<dbReference type="EMBL" id="CP034791">
    <property type="protein sequence ID" value="AZT90267.1"/>
    <property type="molecule type" value="Genomic_DNA"/>
</dbReference>
<name>A0A3T0D5C0_9FIRM</name>
<keyword evidence="2" id="KW-1185">Reference proteome</keyword>
<organism evidence="1 2">
    <name type="scientific">Caldicellulosiruptor changbaiensis</name>
    <dbReference type="NCBI Taxonomy" id="1222016"/>
    <lineage>
        <taxon>Bacteria</taxon>
        <taxon>Bacillati</taxon>
        <taxon>Bacillota</taxon>
        <taxon>Bacillota incertae sedis</taxon>
        <taxon>Caldicellulosiruptorales</taxon>
        <taxon>Caldicellulosiruptoraceae</taxon>
        <taxon>Caldicellulosiruptor</taxon>
    </lineage>
</organism>
<protein>
    <submittedName>
        <fullName evidence="1">Uncharacterized protein</fullName>
    </submittedName>
</protein>
<proteinExistence type="predicted"/>
<dbReference type="KEGG" id="ccha:ELD05_06210"/>
<evidence type="ECO:0000313" key="2">
    <source>
        <dbReference type="Proteomes" id="UP000282930"/>
    </source>
</evidence>
<reference evidence="1 2" key="1">
    <citation type="submission" date="2018-12" db="EMBL/GenBank/DDBJ databases">
        <title>Genome sequence from the cellulolytic species, Caldicellulosiruptor changbaiensis.</title>
        <authorList>
            <person name="Blumer-Schuette S.E."/>
            <person name="Mendoza C."/>
        </authorList>
    </citation>
    <scope>NUCLEOTIDE SEQUENCE [LARGE SCALE GENOMIC DNA]</scope>
    <source>
        <strain evidence="1 2">CBS-Z</strain>
    </source>
</reference>
<evidence type="ECO:0000313" key="1">
    <source>
        <dbReference type="EMBL" id="AZT90267.1"/>
    </source>
</evidence>
<dbReference type="RefSeq" id="WP_127351751.1">
    <property type="nucleotide sequence ID" value="NZ_CP034791.1"/>
</dbReference>
<dbReference type="AlphaFoldDB" id="A0A3T0D5C0"/>